<organism evidence="4 5">
    <name type="scientific">Dictyostelium discoideum</name>
    <name type="common">Social amoeba</name>
    <dbReference type="NCBI Taxonomy" id="44689"/>
    <lineage>
        <taxon>Eukaryota</taxon>
        <taxon>Amoebozoa</taxon>
        <taxon>Evosea</taxon>
        <taxon>Eumycetozoa</taxon>
        <taxon>Dictyostelia</taxon>
        <taxon>Dictyosteliales</taxon>
        <taxon>Dictyosteliaceae</taxon>
        <taxon>Dictyostelium</taxon>
    </lineage>
</organism>
<evidence type="ECO:0000313" key="4">
    <source>
        <dbReference type="EMBL" id="EAL64648.1"/>
    </source>
</evidence>
<feature type="compositionally biased region" description="Low complexity" evidence="1">
    <location>
        <begin position="440"/>
        <end position="451"/>
    </location>
</feature>
<evidence type="ECO:0000256" key="2">
    <source>
        <dbReference type="SAM" id="Phobius"/>
    </source>
</evidence>
<sequence>MINQPNYLLFFLLFIYLNILVVNSDENIFVNYNVNRNYIKPEECGSLEIPCVSLEDAGNKAILENKNGIEKIIINIIGNINGSTSASFGNLYSFCGVLEINSYDTQKITIDGSNSNNPFINIQENQYESCLIPKKFPIRNINFKNWEQTLVNININQETNQTVNVESLFIYFTNNTMNSLSNIISVYPKNMGEIFNSKSISIQFDNSLAEKLKPSSTFAPNSNTDYLPPIYVVGATIKSIPSLNDNNFTTTPFIYLSQAILRSSLQTITNNNFCYPFAISTNKSTVSFANLFAPFDNNKIKTLLFISDSYNVDSLFFNFTNNMPAVCSSKQYLGNIFDDSFITVKNSFNSTLITGISPNKPLPVSIFNSVTELNSIDLNRFNFNIVNSVVIFRFNLTLSECTITGSNSALYLEYNETLCSCPGCDYYMNERKAFSTDCNPPTVTPTTTGIDTTREPSPSPSSSSSSSPKNNSIRNIVIIIVILGSASIASIVLFSFIYKRHKNKKYILNSISSSNTMSEEDNDLAGAAADNDVSPNLESTTAFEDDDCAQLEHI</sequence>
<dbReference type="AlphaFoldDB" id="Q54MX5"/>
<evidence type="ECO:0000313" key="5">
    <source>
        <dbReference type="Proteomes" id="UP000002195"/>
    </source>
</evidence>
<feature type="compositionally biased region" description="Low complexity" evidence="1">
    <location>
        <begin position="460"/>
        <end position="469"/>
    </location>
</feature>
<dbReference type="PANTHER" id="PTHR31318">
    <property type="entry name" value="EXPRESSED PROTEIN-RELATED"/>
    <property type="match status" value="1"/>
</dbReference>
<dbReference type="HOGENOM" id="CLU_036260_0_0_1"/>
<dbReference type="PhylomeDB" id="Q54MX5"/>
<feature type="region of interest" description="Disordered" evidence="1">
    <location>
        <begin position="437"/>
        <end position="469"/>
    </location>
</feature>
<dbReference type="eggNOG" id="ENOG502RI0F">
    <property type="taxonomic scope" value="Eukaryota"/>
</dbReference>
<keyword evidence="2" id="KW-0472">Membrane</keyword>
<proteinExistence type="predicted"/>
<evidence type="ECO:0000256" key="3">
    <source>
        <dbReference type="SAM" id="SignalP"/>
    </source>
</evidence>
<dbReference type="FunCoup" id="Q54MX5">
    <property type="interactions" value="5"/>
</dbReference>
<dbReference type="EMBL" id="AAFI02000079">
    <property type="protein sequence ID" value="EAL64648.1"/>
    <property type="molecule type" value="Genomic_DNA"/>
</dbReference>
<evidence type="ECO:0000256" key="1">
    <source>
        <dbReference type="SAM" id="MobiDB-lite"/>
    </source>
</evidence>
<name>Q54MX5_DICDI</name>
<keyword evidence="3" id="KW-0732">Signal</keyword>
<keyword evidence="5" id="KW-1185">Reference proteome</keyword>
<keyword evidence="2" id="KW-0812">Transmembrane</keyword>
<reference evidence="4 5" key="1">
    <citation type="journal article" date="2005" name="Nature">
        <title>The genome of the social amoeba Dictyostelium discoideum.</title>
        <authorList>
            <consortium name="The Dictyostelium discoideum Sequencing Consortium"/>
            <person name="Eichinger L."/>
            <person name="Pachebat J.A."/>
            <person name="Glockner G."/>
            <person name="Rajandream M.A."/>
            <person name="Sucgang R."/>
            <person name="Berriman M."/>
            <person name="Song J."/>
            <person name="Olsen R."/>
            <person name="Szafranski K."/>
            <person name="Xu Q."/>
            <person name="Tunggal B."/>
            <person name="Kummerfeld S."/>
            <person name="Madera M."/>
            <person name="Konfortov B.A."/>
            <person name="Rivero F."/>
            <person name="Bankier A.T."/>
            <person name="Lehmann R."/>
            <person name="Hamlin N."/>
            <person name="Davies R."/>
            <person name="Gaudet P."/>
            <person name="Fey P."/>
            <person name="Pilcher K."/>
            <person name="Chen G."/>
            <person name="Saunders D."/>
            <person name="Sodergren E."/>
            <person name="Davis P."/>
            <person name="Kerhornou A."/>
            <person name="Nie X."/>
            <person name="Hall N."/>
            <person name="Anjard C."/>
            <person name="Hemphill L."/>
            <person name="Bason N."/>
            <person name="Farbrother P."/>
            <person name="Desany B."/>
            <person name="Just E."/>
            <person name="Morio T."/>
            <person name="Rost R."/>
            <person name="Churcher C."/>
            <person name="Cooper J."/>
            <person name="Haydock S."/>
            <person name="van Driessche N."/>
            <person name="Cronin A."/>
            <person name="Goodhead I."/>
            <person name="Muzny D."/>
            <person name="Mourier T."/>
            <person name="Pain A."/>
            <person name="Lu M."/>
            <person name="Harper D."/>
            <person name="Lindsay R."/>
            <person name="Hauser H."/>
            <person name="James K."/>
            <person name="Quiles M."/>
            <person name="Madan Babu M."/>
            <person name="Saito T."/>
            <person name="Buchrieser C."/>
            <person name="Wardroper A."/>
            <person name="Felder M."/>
            <person name="Thangavelu M."/>
            <person name="Johnson D."/>
            <person name="Knights A."/>
            <person name="Loulseged H."/>
            <person name="Mungall K."/>
            <person name="Oliver K."/>
            <person name="Price C."/>
            <person name="Quail M.A."/>
            <person name="Urushihara H."/>
            <person name="Hernandez J."/>
            <person name="Rabbinowitsch E."/>
            <person name="Steffen D."/>
            <person name="Sanders M."/>
            <person name="Ma J."/>
            <person name="Kohara Y."/>
            <person name="Sharp S."/>
            <person name="Simmonds M."/>
            <person name="Spiegler S."/>
            <person name="Tivey A."/>
            <person name="Sugano S."/>
            <person name="White B."/>
            <person name="Walker D."/>
            <person name="Woodward J."/>
            <person name="Winckler T."/>
            <person name="Tanaka Y."/>
            <person name="Shaulsky G."/>
            <person name="Schleicher M."/>
            <person name="Weinstock G."/>
            <person name="Rosenthal A."/>
            <person name="Cox E.C."/>
            <person name="Chisholm R.L."/>
            <person name="Gibbs R."/>
            <person name="Loomis W.F."/>
            <person name="Platzer M."/>
            <person name="Kay R.R."/>
            <person name="Williams J."/>
            <person name="Dear P.H."/>
            <person name="Noegel A.A."/>
            <person name="Barrell B."/>
            <person name="Kuspa A."/>
        </authorList>
    </citation>
    <scope>NUCLEOTIDE SEQUENCE [LARGE SCALE GENOMIC DNA]</scope>
    <source>
        <strain evidence="4 5">AX4</strain>
    </source>
</reference>
<comment type="caution">
    <text evidence="4">The sequence shown here is derived from an EMBL/GenBank/DDBJ whole genome shotgun (WGS) entry which is preliminary data.</text>
</comment>
<feature type="signal peptide" evidence="3">
    <location>
        <begin position="1"/>
        <end position="24"/>
    </location>
</feature>
<feature type="transmembrane region" description="Helical" evidence="2">
    <location>
        <begin position="476"/>
        <end position="498"/>
    </location>
</feature>
<dbReference type="InParanoid" id="Q54MX5"/>
<dbReference type="PaxDb" id="44689-DDB0238418"/>
<dbReference type="VEuPathDB" id="AmoebaDB:DDB_G0285621"/>
<keyword evidence="2" id="KW-1133">Transmembrane helix</keyword>
<dbReference type="GeneID" id="8625216"/>
<dbReference type="PANTHER" id="PTHR31318:SF1">
    <property type="entry name" value="POLYMORPHIC MEMBRANE PROTEIN REPEAT-CONTAINING PROTEIN-RELATED"/>
    <property type="match status" value="1"/>
</dbReference>
<gene>
    <name evidence="4" type="ORF">DDB_G0285621</name>
</gene>
<evidence type="ECO:0008006" key="6">
    <source>
        <dbReference type="Google" id="ProtNLM"/>
    </source>
</evidence>
<dbReference type="OMA" id="ENQYESC"/>
<dbReference type="RefSeq" id="XP_638168.1">
    <property type="nucleotide sequence ID" value="XM_633076.1"/>
</dbReference>
<protein>
    <recommendedName>
        <fullName evidence="6">Transmembrane protein</fullName>
    </recommendedName>
</protein>
<accession>Q54MX5</accession>
<dbReference type="Proteomes" id="UP000002195">
    <property type="component" value="Unassembled WGS sequence"/>
</dbReference>
<dbReference type="dictyBase" id="DDB_G0285621"/>
<dbReference type="KEGG" id="ddi:DDB_G0285621"/>
<feature type="chain" id="PRO_5004249204" description="Transmembrane protein" evidence="3">
    <location>
        <begin position="25"/>
        <end position="554"/>
    </location>
</feature>